<evidence type="ECO:0000313" key="2">
    <source>
        <dbReference type="EMBL" id="AGH96406.1"/>
    </source>
</evidence>
<feature type="signal peptide" evidence="1">
    <location>
        <begin position="1"/>
        <end position="21"/>
    </location>
</feature>
<dbReference type="PROSITE" id="PS51257">
    <property type="entry name" value="PROKAR_LIPOPROTEIN"/>
    <property type="match status" value="1"/>
</dbReference>
<sequence>MKQCLGFMALAILLISGCTTSYVRLPSSANQVYSNNDVRQALSLLAQNGVVVHVPESTTREFEKTEIDSKCRRSEEPLWSSKLSIYLNEFRRRPELLSRIHVIEIKRGDTADVKIQKDLDDALTISIQFVKFENHGKVSFQTQLPCNASVAEYLGRSIVKTDYEFPDSQKFVSVLQSLPERKEVSRFQFSRDFLGYLASRGAILKFSHELSFEKTAQGEYVLVELLNRLADESKQPFHQHMNYWFQQIHKNSSQAQLIQLFAIINETELKAGVRVEDARDVSQVVNPQAPDVTYLYITYNVENDRVNAAELKDLDKCLQNFTDDMSGFKFRKPASQEKTSYLKPGYNCRIPLGT</sequence>
<dbReference type="RefSeq" id="WP_015470896.1">
    <property type="nucleotide sequence ID" value="NC_020813.1"/>
</dbReference>
<keyword evidence="3" id="KW-1185">Reference proteome</keyword>
<dbReference type="AlphaFoldDB" id="M4VEE5"/>
<evidence type="ECO:0000313" key="3">
    <source>
        <dbReference type="Proteomes" id="UP000012040"/>
    </source>
</evidence>
<accession>M4VEE5</accession>
<organism evidence="2 3">
    <name type="scientific">Pseudobdellovibrio exovorus JSS</name>
    <dbReference type="NCBI Taxonomy" id="1184267"/>
    <lineage>
        <taxon>Bacteria</taxon>
        <taxon>Pseudomonadati</taxon>
        <taxon>Bdellovibrionota</taxon>
        <taxon>Bdellovibrionia</taxon>
        <taxon>Bdellovibrionales</taxon>
        <taxon>Pseudobdellovibrionaceae</taxon>
        <taxon>Pseudobdellovibrio</taxon>
    </lineage>
</organism>
<name>M4VEE5_9BACT</name>
<gene>
    <name evidence="2" type="ORF">A11Q_2190</name>
</gene>
<keyword evidence="1" id="KW-0732">Signal</keyword>
<dbReference type="EMBL" id="CP003537">
    <property type="protein sequence ID" value="AGH96406.1"/>
    <property type="molecule type" value="Genomic_DNA"/>
</dbReference>
<evidence type="ECO:0008006" key="4">
    <source>
        <dbReference type="Google" id="ProtNLM"/>
    </source>
</evidence>
<evidence type="ECO:0000256" key="1">
    <source>
        <dbReference type="SAM" id="SignalP"/>
    </source>
</evidence>
<protein>
    <recommendedName>
        <fullName evidence="4">Lipoprotein</fullName>
    </recommendedName>
</protein>
<reference evidence="2 3" key="1">
    <citation type="journal article" date="2013" name="ISME J.">
        <title>By their genes ye shall know them: genomic signatures of predatory bacteria.</title>
        <authorList>
            <person name="Pasternak Z."/>
            <person name="Pietrokovski S."/>
            <person name="Rotem O."/>
            <person name="Gophna U."/>
            <person name="Lurie-Weinberger M.N."/>
            <person name="Jurkevitch E."/>
        </authorList>
    </citation>
    <scope>NUCLEOTIDE SEQUENCE [LARGE SCALE GENOMIC DNA]</scope>
    <source>
        <strain evidence="2 3">JSS</strain>
    </source>
</reference>
<dbReference type="PATRIC" id="fig|1184267.3.peg.2217"/>
<proteinExistence type="predicted"/>
<dbReference type="Proteomes" id="UP000012040">
    <property type="component" value="Chromosome"/>
</dbReference>
<dbReference type="KEGG" id="bex:A11Q_2190"/>
<dbReference type="HOGENOM" id="CLU_782263_0_0_7"/>
<feature type="chain" id="PRO_5004060224" description="Lipoprotein" evidence="1">
    <location>
        <begin position="22"/>
        <end position="354"/>
    </location>
</feature>